<keyword evidence="2" id="KW-1185">Reference proteome</keyword>
<protein>
    <recommendedName>
        <fullName evidence="3">DUF4376 domain-containing protein</fullName>
    </recommendedName>
</protein>
<dbReference type="AlphaFoldDB" id="A0A179B672"/>
<comment type="caution">
    <text evidence="1">The sequence shown here is derived from an EMBL/GenBank/DDBJ whole genome shotgun (WGS) entry which is preliminary data.</text>
</comment>
<dbReference type="RefSeq" id="WP_064220426.1">
    <property type="nucleotide sequence ID" value="NZ_LVXZ01000295.1"/>
</dbReference>
<dbReference type="EMBL" id="LVXZ01000295">
    <property type="protein sequence ID" value="OAP87177.1"/>
    <property type="molecule type" value="Genomic_DNA"/>
</dbReference>
<dbReference type="OrthoDB" id="9969858at2"/>
<gene>
    <name evidence="1" type="ORF">A4H96_15635</name>
</gene>
<evidence type="ECO:0000313" key="2">
    <source>
        <dbReference type="Proteomes" id="UP000078302"/>
    </source>
</evidence>
<sequence length="267" mass="29760">MSDRFYGAVRFPAWATKFLPKDADGCRPELEPSSKVSCFEEEEAHYGKPWLVAELDRLGIPYDLDSSEYFEYKAEKTYFRFRAGGKSEDLVVTDGDELVEAKDIVSMIDKGNNLAAIRRWCQDRLDQIAPLTPPLEEITETDYLEWTTVKAQAWQNNLQRLVNGEKVASLYEPAEAPILSDDGAAYQYNGKAGLCFFREIPSGRIVRGDTLDAADNEFQSAQFMLLEAGRQVGAFLDLDSAMANDADVFELAIAIKGRLDSLVGGAV</sequence>
<proteinExistence type="predicted"/>
<evidence type="ECO:0008006" key="3">
    <source>
        <dbReference type="Google" id="ProtNLM"/>
    </source>
</evidence>
<evidence type="ECO:0000313" key="1">
    <source>
        <dbReference type="EMBL" id="OAP87177.1"/>
    </source>
</evidence>
<name>A0A179B672_ACIFR</name>
<dbReference type="Proteomes" id="UP000078302">
    <property type="component" value="Unassembled WGS sequence"/>
</dbReference>
<accession>A0A179B672</accession>
<reference evidence="1 2" key="1">
    <citation type="submission" date="2016-04" db="EMBL/GenBank/DDBJ databases">
        <title>Acidithiobacillus ferrooxidans genome sequencing and assembly.</title>
        <authorList>
            <person name="Zhou Z."/>
        </authorList>
    </citation>
    <scope>NUCLEOTIDE SEQUENCE [LARGE SCALE GENOMIC DNA]</scope>
    <source>
        <strain evidence="1 2">BY0502</strain>
    </source>
</reference>
<organism evidence="1 2">
    <name type="scientific">Acidithiobacillus ferrooxidans</name>
    <name type="common">Thiobacillus ferrooxidans</name>
    <dbReference type="NCBI Taxonomy" id="920"/>
    <lineage>
        <taxon>Bacteria</taxon>
        <taxon>Pseudomonadati</taxon>
        <taxon>Pseudomonadota</taxon>
        <taxon>Acidithiobacillia</taxon>
        <taxon>Acidithiobacillales</taxon>
        <taxon>Acidithiobacillaceae</taxon>
        <taxon>Acidithiobacillus</taxon>
    </lineage>
</organism>